<evidence type="ECO:0000313" key="4">
    <source>
        <dbReference type="Proteomes" id="UP001209682"/>
    </source>
</evidence>
<accession>A0ABT3NEF6</accession>
<keyword evidence="4" id="KW-1185">Reference proteome</keyword>
<sequence length="301" mass="33699">MKIATIAMLCHAVNAAYCLSQGDESQPSWEDAPQWQKDSAMLGVEMHLNNPDASPEQSHESWYAQKEAEGWKYGEVKDAEKKEHPCFLPYAELPDAQKAKDYLFKAVVHLVKNLHETDEITELSAQIVQLQSQKEQLQGNLNNFKQSLAVSQGTQSAAAGAVTGVRVKYQGNKAEYQERLYSSNLTFTYGQVRSVPAELAKKLLKHPEFIIDEETGVAASDAAVDNTAQTLRQSQKENKEADTDKERDLDAIDQIRQMTDKDSLVQYAMLNFGQKMAKNLSVEKMQEKVINLIDTIGVSKE</sequence>
<evidence type="ECO:0000259" key="2">
    <source>
        <dbReference type="Pfam" id="PF02026"/>
    </source>
</evidence>
<protein>
    <submittedName>
        <fullName evidence="3">RyR domain-containing protein</fullName>
    </submittedName>
</protein>
<feature type="coiled-coil region" evidence="1">
    <location>
        <begin position="120"/>
        <end position="147"/>
    </location>
</feature>
<evidence type="ECO:0000313" key="3">
    <source>
        <dbReference type="EMBL" id="MCW8037944.1"/>
    </source>
</evidence>
<dbReference type="Gene3D" id="6.20.350.10">
    <property type="match status" value="1"/>
</dbReference>
<dbReference type="EMBL" id="JAPEQW010000002">
    <property type="protein sequence ID" value="MCW8037944.1"/>
    <property type="molecule type" value="Genomic_DNA"/>
</dbReference>
<keyword evidence="1" id="KW-0175">Coiled coil</keyword>
<gene>
    <name evidence="3" type="ORF">OKC24_01925</name>
</gene>
<comment type="caution">
    <text evidence="3">The sequence shown here is derived from an EMBL/GenBank/DDBJ whole genome shotgun (WGS) entry which is preliminary data.</text>
</comment>
<dbReference type="InterPro" id="IPR003032">
    <property type="entry name" value="Ryanodine_rcpt"/>
</dbReference>
<organism evidence="3 4">
    <name type="scientific">Acinetobacter entericus</name>
    <dbReference type="NCBI Taxonomy" id="2989714"/>
    <lineage>
        <taxon>Bacteria</taxon>
        <taxon>Pseudomonadati</taxon>
        <taxon>Pseudomonadota</taxon>
        <taxon>Gammaproteobacteria</taxon>
        <taxon>Moraxellales</taxon>
        <taxon>Moraxellaceae</taxon>
        <taxon>Acinetobacter</taxon>
    </lineage>
</organism>
<dbReference type="Pfam" id="PF02026">
    <property type="entry name" value="RyR"/>
    <property type="match status" value="1"/>
</dbReference>
<reference evidence="3 4" key="1">
    <citation type="submission" date="2022-11" db="EMBL/GenBank/DDBJ databases">
        <title>Acinetobacter entericus sp. nov., isolated from the gut of the plastic-eating larvae of the Coleoptera insect Zophobas atratus.</title>
        <authorList>
            <person name="Dong X."/>
            <person name="Yang Y."/>
        </authorList>
    </citation>
    <scope>NUCLEOTIDE SEQUENCE [LARGE SCALE GENOMIC DNA]</scope>
    <source>
        <strain evidence="3 4">BIT-DXN8</strain>
    </source>
</reference>
<feature type="domain" description="Ryanodine receptor Ryr" evidence="2">
    <location>
        <begin position="56"/>
        <end position="101"/>
    </location>
</feature>
<dbReference type="Proteomes" id="UP001209682">
    <property type="component" value="Unassembled WGS sequence"/>
</dbReference>
<evidence type="ECO:0000256" key="1">
    <source>
        <dbReference type="SAM" id="Coils"/>
    </source>
</evidence>
<proteinExistence type="predicted"/>
<name>A0ABT3NEF6_9GAMM</name>
<dbReference type="RefSeq" id="WP_265464663.1">
    <property type="nucleotide sequence ID" value="NZ_JAPEQW010000002.1"/>
</dbReference>